<evidence type="ECO:0000313" key="3">
    <source>
        <dbReference type="Proteomes" id="UP000250235"/>
    </source>
</evidence>
<keyword evidence="1" id="KW-0472">Membrane</keyword>
<keyword evidence="1" id="KW-1133">Transmembrane helix</keyword>
<proteinExistence type="predicted"/>
<sequence length="105" mass="11542">MRIRPPELETNICDVKYNVSLSTGCVLGKWVCLVTLAMSLFDLQDVCIVIGSLATLDLPMVVGLIEIYVLKGPYWLLVQPDEGVSDLVVDRIGVTTAIYREEPGS</sequence>
<keyword evidence="3" id="KW-1185">Reference proteome</keyword>
<feature type="transmembrane region" description="Helical" evidence="1">
    <location>
        <begin position="48"/>
        <end position="70"/>
    </location>
</feature>
<evidence type="ECO:0000313" key="2">
    <source>
        <dbReference type="EMBL" id="KZV31277.1"/>
    </source>
</evidence>
<dbReference type="Proteomes" id="UP000250235">
    <property type="component" value="Unassembled WGS sequence"/>
</dbReference>
<dbReference type="AlphaFoldDB" id="A0A2Z7BB86"/>
<gene>
    <name evidence="2" type="ORF">F511_41614</name>
</gene>
<dbReference type="EMBL" id="KV007592">
    <property type="protein sequence ID" value="KZV31277.1"/>
    <property type="molecule type" value="Genomic_DNA"/>
</dbReference>
<organism evidence="2 3">
    <name type="scientific">Dorcoceras hygrometricum</name>
    <dbReference type="NCBI Taxonomy" id="472368"/>
    <lineage>
        <taxon>Eukaryota</taxon>
        <taxon>Viridiplantae</taxon>
        <taxon>Streptophyta</taxon>
        <taxon>Embryophyta</taxon>
        <taxon>Tracheophyta</taxon>
        <taxon>Spermatophyta</taxon>
        <taxon>Magnoliopsida</taxon>
        <taxon>eudicotyledons</taxon>
        <taxon>Gunneridae</taxon>
        <taxon>Pentapetalae</taxon>
        <taxon>asterids</taxon>
        <taxon>lamiids</taxon>
        <taxon>Lamiales</taxon>
        <taxon>Gesneriaceae</taxon>
        <taxon>Didymocarpoideae</taxon>
        <taxon>Trichosporeae</taxon>
        <taxon>Loxocarpinae</taxon>
        <taxon>Dorcoceras</taxon>
    </lineage>
</organism>
<reference evidence="2 3" key="1">
    <citation type="journal article" date="2015" name="Proc. Natl. Acad. Sci. U.S.A.">
        <title>The resurrection genome of Boea hygrometrica: A blueprint for survival of dehydration.</title>
        <authorList>
            <person name="Xiao L."/>
            <person name="Yang G."/>
            <person name="Zhang L."/>
            <person name="Yang X."/>
            <person name="Zhao S."/>
            <person name="Ji Z."/>
            <person name="Zhou Q."/>
            <person name="Hu M."/>
            <person name="Wang Y."/>
            <person name="Chen M."/>
            <person name="Xu Y."/>
            <person name="Jin H."/>
            <person name="Xiao X."/>
            <person name="Hu G."/>
            <person name="Bao F."/>
            <person name="Hu Y."/>
            <person name="Wan P."/>
            <person name="Li L."/>
            <person name="Deng X."/>
            <person name="Kuang T."/>
            <person name="Xiang C."/>
            <person name="Zhu J.K."/>
            <person name="Oliver M.J."/>
            <person name="He Y."/>
        </authorList>
    </citation>
    <scope>NUCLEOTIDE SEQUENCE [LARGE SCALE GENOMIC DNA]</scope>
    <source>
        <strain evidence="3">cv. XS01</strain>
    </source>
</reference>
<keyword evidence="1" id="KW-0812">Transmembrane</keyword>
<protein>
    <submittedName>
        <fullName evidence="2">F-box family protein</fullName>
    </submittedName>
</protein>
<evidence type="ECO:0000256" key="1">
    <source>
        <dbReference type="SAM" id="Phobius"/>
    </source>
</evidence>
<feature type="transmembrane region" description="Helical" evidence="1">
    <location>
        <begin position="20"/>
        <end position="41"/>
    </location>
</feature>
<name>A0A2Z7BB86_9LAMI</name>
<accession>A0A2Z7BB86</accession>